<feature type="binding site" description="in other chain" evidence="8">
    <location>
        <begin position="15"/>
        <end position="18"/>
    </location>
    <ligand>
        <name>IMP</name>
        <dbReference type="ChEBI" id="CHEBI:58053"/>
        <note>ligand shared between dimeric partners</note>
    </ligand>
</feature>
<feature type="binding site" evidence="8">
    <location>
        <position position="143"/>
    </location>
    <ligand>
        <name>IMP</name>
        <dbReference type="ChEBI" id="CHEBI:58053"/>
        <note>ligand shared between dimeric partners</note>
    </ligand>
</feature>
<dbReference type="HAMAP" id="MF_00011">
    <property type="entry name" value="Adenylosucc_synth"/>
    <property type="match status" value="1"/>
</dbReference>
<evidence type="ECO:0000256" key="9">
    <source>
        <dbReference type="RuleBase" id="RU000520"/>
    </source>
</evidence>
<dbReference type="Pfam" id="PF00709">
    <property type="entry name" value="Adenylsucc_synt"/>
    <property type="match status" value="1"/>
</dbReference>
<evidence type="ECO:0000256" key="8">
    <source>
        <dbReference type="HAMAP-Rule" id="MF_00011"/>
    </source>
</evidence>
<evidence type="ECO:0000256" key="1">
    <source>
        <dbReference type="ARBA" id="ARBA00011738"/>
    </source>
</evidence>
<comment type="cofactor">
    <cofactor evidence="8">
        <name>Mg(2+)</name>
        <dbReference type="ChEBI" id="CHEBI:18420"/>
    </cofactor>
    <text evidence="8">Binds 1 Mg(2+) ion per subunit.</text>
</comment>
<dbReference type="Gene3D" id="1.10.300.10">
    <property type="entry name" value="Adenylosuccinate Synthetase, subunit A, domain 2"/>
    <property type="match status" value="1"/>
</dbReference>
<dbReference type="GO" id="GO:0004019">
    <property type="term" value="F:adenylosuccinate synthase activity"/>
    <property type="evidence" value="ECO:0007669"/>
    <property type="project" value="UniProtKB-UniRule"/>
</dbReference>
<dbReference type="PANTHER" id="PTHR11846:SF0">
    <property type="entry name" value="ADENYLOSUCCINATE SYNTHETASE"/>
    <property type="match status" value="1"/>
</dbReference>
<comment type="subunit">
    <text evidence="1 8">Homodimer.</text>
</comment>
<keyword evidence="2 8" id="KW-0436">Ligase</keyword>
<dbReference type="GO" id="GO:0005737">
    <property type="term" value="C:cytoplasm"/>
    <property type="evidence" value="ECO:0007669"/>
    <property type="project" value="UniProtKB-SubCell"/>
</dbReference>
<feature type="binding site" evidence="8">
    <location>
        <begin position="14"/>
        <end position="20"/>
    </location>
    <ligand>
        <name>GTP</name>
        <dbReference type="ChEBI" id="CHEBI:37565"/>
    </ligand>
</feature>
<dbReference type="PANTHER" id="PTHR11846">
    <property type="entry name" value="ADENYLOSUCCINATE SYNTHETASE"/>
    <property type="match status" value="1"/>
</dbReference>
<name>A0A2H0TZG9_9BACT</name>
<evidence type="ECO:0000256" key="7">
    <source>
        <dbReference type="ARBA" id="ARBA00023134"/>
    </source>
</evidence>
<dbReference type="GO" id="GO:0000287">
    <property type="term" value="F:magnesium ion binding"/>
    <property type="evidence" value="ECO:0007669"/>
    <property type="project" value="UniProtKB-UniRule"/>
</dbReference>
<keyword evidence="3 8" id="KW-0479">Metal-binding</keyword>
<dbReference type="SUPFAM" id="SSF52540">
    <property type="entry name" value="P-loop containing nucleoside triphosphate hydrolases"/>
    <property type="match status" value="1"/>
</dbReference>
<proteinExistence type="inferred from homology"/>
<keyword evidence="7 8" id="KW-0342">GTP-binding</keyword>
<evidence type="ECO:0000256" key="2">
    <source>
        <dbReference type="ARBA" id="ARBA00022598"/>
    </source>
</evidence>
<protein>
    <recommendedName>
        <fullName evidence="8 9">Adenylosuccinate synthetase</fullName>
        <shortName evidence="8">AMPSase</shortName>
        <shortName evidence="8">AdSS</shortName>
        <ecNumber evidence="8 9">6.3.4.4</ecNumber>
    </recommendedName>
    <alternativeName>
        <fullName evidence="8">IMP--aspartate ligase</fullName>
    </alternativeName>
</protein>
<feature type="binding site" description="in other chain" evidence="8">
    <location>
        <position position="304"/>
    </location>
    <ligand>
        <name>IMP</name>
        <dbReference type="ChEBI" id="CHEBI:58053"/>
        <note>ligand shared between dimeric partners</note>
    </ligand>
</feature>
<dbReference type="EC" id="6.3.4.4" evidence="8 9"/>
<evidence type="ECO:0000313" key="11">
    <source>
        <dbReference type="Proteomes" id="UP000230852"/>
    </source>
</evidence>
<dbReference type="EMBL" id="PFBU01000011">
    <property type="protein sequence ID" value="PIR78617.1"/>
    <property type="molecule type" value="Genomic_DNA"/>
</dbReference>
<evidence type="ECO:0000256" key="4">
    <source>
        <dbReference type="ARBA" id="ARBA00022741"/>
    </source>
</evidence>
<feature type="active site" description="Proton donor" evidence="8">
    <location>
        <position position="43"/>
    </location>
</feature>
<dbReference type="InterPro" id="IPR042111">
    <property type="entry name" value="Adenylosuccinate_synth_dom3"/>
</dbReference>
<feature type="binding site" description="in other chain" evidence="8">
    <location>
        <begin position="40"/>
        <end position="43"/>
    </location>
    <ligand>
        <name>IMP</name>
        <dbReference type="ChEBI" id="CHEBI:58053"/>
        <note>ligand shared between dimeric partners</note>
    </ligand>
</feature>
<keyword evidence="8" id="KW-0963">Cytoplasm</keyword>
<feature type="active site" description="Proton acceptor" evidence="8">
    <location>
        <position position="15"/>
    </location>
</feature>
<evidence type="ECO:0000256" key="5">
    <source>
        <dbReference type="ARBA" id="ARBA00022755"/>
    </source>
</evidence>
<feature type="binding site" evidence="8">
    <location>
        <position position="306"/>
    </location>
    <ligand>
        <name>GTP</name>
        <dbReference type="ChEBI" id="CHEBI:37565"/>
    </ligand>
</feature>
<comment type="similarity">
    <text evidence="8 9">Belongs to the adenylosuccinate synthetase family.</text>
</comment>
<dbReference type="Proteomes" id="UP000230852">
    <property type="component" value="Unassembled WGS sequence"/>
</dbReference>
<feature type="binding site" description="in other chain" evidence="8">
    <location>
        <position position="240"/>
    </location>
    <ligand>
        <name>IMP</name>
        <dbReference type="ChEBI" id="CHEBI:58053"/>
        <note>ligand shared between dimeric partners</note>
    </ligand>
</feature>
<comment type="catalytic activity">
    <reaction evidence="8 9">
        <text>IMP + L-aspartate + GTP = N(6)-(1,2-dicarboxyethyl)-AMP + GDP + phosphate + 2 H(+)</text>
        <dbReference type="Rhea" id="RHEA:15753"/>
        <dbReference type="ChEBI" id="CHEBI:15378"/>
        <dbReference type="ChEBI" id="CHEBI:29991"/>
        <dbReference type="ChEBI" id="CHEBI:37565"/>
        <dbReference type="ChEBI" id="CHEBI:43474"/>
        <dbReference type="ChEBI" id="CHEBI:57567"/>
        <dbReference type="ChEBI" id="CHEBI:58053"/>
        <dbReference type="ChEBI" id="CHEBI:58189"/>
        <dbReference type="EC" id="6.3.4.4"/>
    </reaction>
</comment>
<sequence length="431" mass="47752">MNKQITVIVGAQWGDEGKGKLTDFLAQEMNYVVRFHGGNNAGHTVVVGDKVYKLHLLPSGVVSPHVTSIVGNGVVVDPKVLLEELANFTIDNPKPKLLVSQRAHVIMPYHIAMDEALSGHQGSLGAGSTKRGIAPVYADKAYRHGIRIGDLLEPEILKEKLDKAYKFNVDILQKVFDFEFSTPLEDIYEEYLAYGQKLKEFVYDTELELAMAYKFGQKILFEGAQGMSLDPDHGMYPHTTSSNNVAGYCEVGAGVGLNCEKRIIGIVKAYVSRVGNSPFTTELLDETGDFIREKGFEYGTTTGRPRRIGWLDLVQIRQAVRTSGLTEMAVTKLDVLAGLEEIKVCVAYSIDGKMVTEMPASLDAVRKAKAVYTSFPGWSDLTPEDKEKIKTEGFSSLPETMQKYLQFLEEQVDCKVSIVSFGPDREETIFI</sequence>
<dbReference type="GO" id="GO:0005525">
    <property type="term" value="F:GTP binding"/>
    <property type="evidence" value="ECO:0007669"/>
    <property type="project" value="UniProtKB-UniRule"/>
</dbReference>
<evidence type="ECO:0000256" key="6">
    <source>
        <dbReference type="ARBA" id="ARBA00022842"/>
    </source>
</evidence>
<dbReference type="PROSITE" id="PS01266">
    <property type="entry name" value="ADENYLOSUCCIN_SYN_1"/>
    <property type="match status" value="1"/>
</dbReference>
<dbReference type="FunFam" id="3.90.170.10:FF:000001">
    <property type="entry name" value="Adenylosuccinate synthetase"/>
    <property type="match status" value="1"/>
</dbReference>
<dbReference type="Gene3D" id="3.90.170.10">
    <property type="entry name" value="Adenylosuccinate Synthetase, subunit A, domain 3"/>
    <property type="match status" value="1"/>
</dbReference>
<feature type="binding site" evidence="8">
    <location>
        <begin position="42"/>
        <end position="44"/>
    </location>
    <ligand>
        <name>GTP</name>
        <dbReference type="ChEBI" id="CHEBI:37565"/>
    </ligand>
</feature>
<dbReference type="InterPro" id="IPR001114">
    <property type="entry name" value="Adenylosuccinate_synthetase"/>
</dbReference>
<keyword evidence="6 8" id="KW-0460">Magnesium</keyword>
<dbReference type="InterPro" id="IPR042110">
    <property type="entry name" value="Adenylosuccinate_synth_dom2"/>
</dbReference>
<dbReference type="GO" id="GO:0046040">
    <property type="term" value="P:IMP metabolic process"/>
    <property type="evidence" value="ECO:0007669"/>
    <property type="project" value="TreeGrafter"/>
</dbReference>
<feature type="binding site" description="in other chain" evidence="8">
    <location>
        <position position="129"/>
    </location>
    <ligand>
        <name>IMP</name>
        <dbReference type="ChEBI" id="CHEBI:58053"/>
        <note>ligand shared between dimeric partners</note>
    </ligand>
</feature>
<feature type="binding site" evidence="8">
    <location>
        <position position="42"/>
    </location>
    <ligand>
        <name>Mg(2+)</name>
        <dbReference type="ChEBI" id="CHEBI:18420"/>
    </ligand>
</feature>
<comment type="function">
    <text evidence="8">Plays an important role in the de novo pathway of purine nucleotide biosynthesis. Catalyzes the first committed step in the biosynthesis of AMP from IMP.</text>
</comment>
<dbReference type="SMART" id="SM00788">
    <property type="entry name" value="Adenylsucc_synt"/>
    <property type="match status" value="1"/>
</dbReference>
<dbReference type="NCBIfam" id="TIGR00184">
    <property type="entry name" value="purA"/>
    <property type="match status" value="1"/>
</dbReference>
<dbReference type="AlphaFoldDB" id="A0A2H0TZG9"/>
<feature type="binding site" evidence="8">
    <location>
        <begin position="420"/>
        <end position="422"/>
    </location>
    <ligand>
        <name>GTP</name>
        <dbReference type="ChEBI" id="CHEBI:37565"/>
    </ligand>
</feature>
<gene>
    <name evidence="8" type="primary">purA</name>
    <name evidence="10" type="ORF">COU28_00670</name>
</gene>
<keyword evidence="4 8" id="KW-0547">Nucleotide-binding</keyword>
<organism evidence="10 11">
    <name type="scientific">Candidatus Magasanikbacteria bacterium CG10_big_fil_rev_8_21_14_0_10_36_16</name>
    <dbReference type="NCBI Taxonomy" id="1974645"/>
    <lineage>
        <taxon>Bacteria</taxon>
        <taxon>Candidatus Magasanikiibacteriota</taxon>
    </lineage>
</organism>
<dbReference type="InterPro" id="IPR027417">
    <property type="entry name" value="P-loop_NTPase"/>
</dbReference>
<dbReference type="InterPro" id="IPR018220">
    <property type="entry name" value="Adenylosuccin_syn_GTP-bd"/>
</dbReference>
<reference evidence="11" key="1">
    <citation type="submission" date="2017-09" db="EMBL/GenBank/DDBJ databases">
        <title>Depth-based differentiation of microbial function through sediment-hosted aquifers and enrichment of novel symbionts in the deep terrestrial subsurface.</title>
        <authorList>
            <person name="Probst A.J."/>
            <person name="Ladd B."/>
            <person name="Jarett J.K."/>
            <person name="Geller-Mcgrath D.E."/>
            <person name="Sieber C.M.K."/>
            <person name="Emerson J.B."/>
            <person name="Anantharaman K."/>
            <person name="Thomas B.C."/>
            <person name="Malmstrom R."/>
            <person name="Stieglmeier M."/>
            <person name="Klingl A."/>
            <person name="Woyke T."/>
            <person name="Ryan C.M."/>
            <person name="Banfield J.F."/>
        </authorList>
    </citation>
    <scope>NUCLEOTIDE SEQUENCE [LARGE SCALE GENOMIC DNA]</scope>
</reference>
<feature type="binding site" evidence="8">
    <location>
        <begin position="300"/>
        <end position="306"/>
    </location>
    <ligand>
        <name>substrate</name>
    </ligand>
</feature>
<dbReference type="Gene3D" id="3.40.440.10">
    <property type="entry name" value="Adenylosuccinate Synthetase, subunit A, domain 1"/>
    <property type="match status" value="1"/>
</dbReference>
<accession>A0A2H0TZG9</accession>
<dbReference type="UniPathway" id="UPA00075">
    <property type="reaction ID" value="UER00335"/>
</dbReference>
<comment type="caution">
    <text evidence="10">The sequence shown here is derived from an EMBL/GenBank/DDBJ whole genome shotgun (WGS) entry which is preliminary data.</text>
</comment>
<comment type="subcellular location">
    <subcellularLocation>
        <location evidence="8">Cytoplasm</location>
    </subcellularLocation>
</comment>
<feature type="binding site" evidence="8">
    <location>
        <begin position="332"/>
        <end position="334"/>
    </location>
    <ligand>
        <name>GTP</name>
        <dbReference type="ChEBI" id="CHEBI:37565"/>
    </ligand>
</feature>
<evidence type="ECO:0000313" key="10">
    <source>
        <dbReference type="EMBL" id="PIR78617.1"/>
    </source>
</evidence>
<keyword evidence="5 8" id="KW-0658">Purine biosynthesis</keyword>
<feature type="binding site" description="in other chain" evidence="8">
    <location>
        <position position="225"/>
    </location>
    <ligand>
        <name>IMP</name>
        <dbReference type="ChEBI" id="CHEBI:58053"/>
        <note>ligand shared between dimeric partners</note>
    </ligand>
</feature>
<dbReference type="InterPro" id="IPR042109">
    <property type="entry name" value="Adenylosuccinate_synth_dom1"/>
</dbReference>
<comment type="pathway">
    <text evidence="8 9">Purine metabolism; AMP biosynthesis via de novo pathway; AMP from IMP: step 1/2.</text>
</comment>
<dbReference type="FunFam" id="1.10.300.10:FF:000001">
    <property type="entry name" value="Adenylosuccinate synthetase"/>
    <property type="match status" value="1"/>
</dbReference>
<dbReference type="GO" id="GO:0044208">
    <property type="term" value="P:'de novo' AMP biosynthetic process"/>
    <property type="evidence" value="ECO:0007669"/>
    <property type="project" value="UniProtKB-UniRule"/>
</dbReference>
<feature type="binding site" evidence="8">
    <location>
        <position position="15"/>
    </location>
    <ligand>
        <name>Mg(2+)</name>
        <dbReference type="ChEBI" id="CHEBI:18420"/>
    </ligand>
</feature>
<evidence type="ECO:0000256" key="3">
    <source>
        <dbReference type="ARBA" id="ARBA00022723"/>
    </source>
</evidence>
<dbReference type="NCBIfam" id="NF002223">
    <property type="entry name" value="PRK01117.1"/>
    <property type="match status" value="1"/>
</dbReference>
<dbReference type="CDD" id="cd03108">
    <property type="entry name" value="AdSS"/>
    <property type="match status" value="1"/>
</dbReference>